<dbReference type="EMBL" id="ML993593">
    <property type="protein sequence ID" value="KAF2167545.1"/>
    <property type="molecule type" value="Genomic_DNA"/>
</dbReference>
<name>A0A6A6CK63_ZASCE</name>
<dbReference type="RefSeq" id="XP_033668434.1">
    <property type="nucleotide sequence ID" value="XM_033812609.1"/>
</dbReference>
<feature type="region of interest" description="Disordered" evidence="1">
    <location>
        <begin position="163"/>
        <end position="186"/>
    </location>
</feature>
<reference evidence="3" key="1">
    <citation type="journal article" date="2020" name="Stud. Mycol.">
        <title>101 Dothideomycetes genomes: a test case for predicting lifestyles and emergence of pathogens.</title>
        <authorList>
            <person name="Haridas S."/>
            <person name="Albert R."/>
            <person name="Binder M."/>
            <person name="Bloem J."/>
            <person name="Labutti K."/>
            <person name="Salamov A."/>
            <person name="Andreopoulos B."/>
            <person name="Baker S."/>
            <person name="Barry K."/>
            <person name="Bills G."/>
            <person name="Bluhm B."/>
            <person name="Cannon C."/>
            <person name="Castanera R."/>
            <person name="Culley D."/>
            <person name="Daum C."/>
            <person name="Ezra D."/>
            <person name="Gonzalez J."/>
            <person name="Henrissat B."/>
            <person name="Kuo A."/>
            <person name="Liang C."/>
            <person name="Lipzen A."/>
            <person name="Lutzoni F."/>
            <person name="Magnuson J."/>
            <person name="Mondo S."/>
            <person name="Nolan M."/>
            <person name="Ohm R."/>
            <person name="Pangilinan J."/>
            <person name="Park H.-J."/>
            <person name="Ramirez L."/>
            <person name="Alfaro M."/>
            <person name="Sun H."/>
            <person name="Tritt A."/>
            <person name="Yoshinaga Y."/>
            <person name="Zwiers L.-H."/>
            <person name="Turgeon B."/>
            <person name="Goodwin S."/>
            <person name="Spatafora J."/>
            <person name="Crous P."/>
            <person name="Grigoriev I."/>
        </authorList>
    </citation>
    <scope>NUCLEOTIDE SEQUENCE</scope>
    <source>
        <strain evidence="3">ATCC 36951</strain>
    </source>
</reference>
<evidence type="ECO:0000313" key="4">
    <source>
        <dbReference type="Proteomes" id="UP000799537"/>
    </source>
</evidence>
<feature type="compositionally biased region" description="Polar residues" evidence="1">
    <location>
        <begin position="163"/>
        <end position="174"/>
    </location>
</feature>
<dbReference type="GeneID" id="54565881"/>
<dbReference type="AlphaFoldDB" id="A0A6A6CK63"/>
<proteinExistence type="predicted"/>
<dbReference type="Proteomes" id="UP000799537">
    <property type="component" value="Unassembled WGS sequence"/>
</dbReference>
<sequence>MELFYSCLVLVIALRAQSFYRAASSDTNRGWHRFLNDLCWVCDTQPGGKSVVSLAVDHNSGTRKIWLASNSKSRQQLKSLKWTLGELQRIRNLKQKDLANAKSDFLAEVLKRSYSKVKFYKRQLEIALDETTTQTCDEGVFKHLLRDIMRAIIAYQWPRTLSEKTPTTPSSGSLRKSPHHPASNGPESGIILGVWAHGAKQLSALFVRHRRKNTSSSWTRSNGTLYRQSSQRHHVSLADRIYHTSITYDVHFRISTKAGSTTHSHGVPKAIGSDPRSSRAPQRRD</sequence>
<evidence type="ECO:0000313" key="3">
    <source>
        <dbReference type="EMBL" id="KAF2167545.1"/>
    </source>
</evidence>
<feature type="region of interest" description="Disordered" evidence="1">
    <location>
        <begin position="258"/>
        <end position="285"/>
    </location>
</feature>
<gene>
    <name evidence="3" type="ORF">M409DRAFT_54142</name>
</gene>
<keyword evidence="4" id="KW-1185">Reference proteome</keyword>
<feature type="chain" id="PRO_5025415729" description="Prion-inhibition and propagation HeLo domain-containing protein" evidence="2">
    <location>
        <begin position="19"/>
        <end position="285"/>
    </location>
</feature>
<feature type="signal peptide" evidence="2">
    <location>
        <begin position="1"/>
        <end position="18"/>
    </location>
</feature>
<evidence type="ECO:0008006" key="5">
    <source>
        <dbReference type="Google" id="ProtNLM"/>
    </source>
</evidence>
<protein>
    <recommendedName>
        <fullName evidence="5">Prion-inhibition and propagation HeLo domain-containing protein</fullName>
    </recommendedName>
</protein>
<evidence type="ECO:0000256" key="1">
    <source>
        <dbReference type="SAM" id="MobiDB-lite"/>
    </source>
</evidence>
<accession>A0A6A6CK63</accession>
<organism evidence="3 4">
    <name type="scientific">Zasmidium cellare ATCC 36951</name>
    <dbReference type="NCBI Taxonomy" id="1080233"/>
    <lineage>
        <taxon>Eukaryota</taxon>
        <taxon>Fungi</taxon>
        <taxon>Dikarya</taxon>
        <taxon>Ascomycota</taxon>
        <taxon>Pezizomycotina</taxon>
        <taxon>Dothideomycetes</taxon>
        <taxon>Dothideomycetidae</taxon>
        <taxon>Mycosphaerellales</taxon>
        <taxon>Mycosphaerellaceae</taxon>
        <taxon>Zasmidium</taxon>
    </lineage>
</organism>
<evidence type="ECO:0000256" key="2">
    <source>
        <dbReference type="SAM" id="SignalP"/>
    </source>
</evidence>
<keyword evidence="2" id="KW-0732">Signal</keyword>
<dbReference type="OrthoDB" id="3251507at2759"/>